<feature type="compositionally biased region" description="Low complexity" evidence="1">
    <location>
        <begin position="505"/>
        <end position="541"/>
    </location>
</feature>
<evidence type="ECO:0000256" key="1">
    <source>
        <dbReference type="SAM" id="MobiDB-lite"/>
    </source>
</evidence>
<sequence>MTKGVKGSPTGPRNVSNRKTFHALSSTIRKKLERLSDFDFPAGFLTGKPDLDNIREMCHGFRRSAPNHYIYRFRKICKENLHIDSTSNLFLEFPDEHTRNDRNMDSVSLTRLQWDKLKAFLKHNLMVPESERKRLFTEIPREKRQYVRTFFTRQGVLELWFSSETGKPISRPRMVDPKKTSSALTPLMDWHPLFVGLQRVDSLRRLERGGLLDSISVSPEQKKLDSEMLEFFDDHGLFDPMTLAEYWDMVAEGWIEEEDEKNWLICRGKDREVPLYDPRTGNLVGPYRGSQHNWPLKVNPADVSELGELDPSSDDAPSSDPASEAESSSSQWDDLEEEFERELKFQDITYDSDDDEDKDWQPEQPKANIAHTLSESPTTSSQGRLIDATVTSSISAGDPSPAPAPAPVPAPHPTTGRRLFYLPPPKPLISPDAGSPDASSDPPPSSPTPTSRRAKKRARVGNQAMPEPRTIRTKPKAATVPSTPPRRRGPTLHPTTPLVNNGPMSDSLQSSDPLDLLSHPVVPAPTRSSTATARAGPSTRAVYRMPVSKMFTFNLGRHTVMVPRSAVDSDEPGEASGSNVQDEEEPGGGPSELRIRKRKRDEEDNGDET</sequence>
<dbReference type="EMBL" id="KN880501">
    <property type="protein sequence ID" value="KIY68524.1"/>
    <property type="molecule type" value="Genomic_DNA"/>
</dbReference>
<feature type="compositionally biased region" description="Polar residues" evidence="1">
    <location>
        <begin position="371"/>
        <end position="383"/>
    </location>
</feature>
<proteinExistence type="predicted"/>
<reference evidence="2 3" key="1">
    <citation type="journal article" date="2015" name="Fungal Genet. Biol.">
        <title>Evolution of novel wood decay mechanisms in Agaricales revealed by the genome sequences of Fistulina hepatica and Cylindrobasidium torrendii.</title>
        <authorList>
            <person name="Floudas D."/>
            <person name="Held B.W."/>
            <person name="Riley R."/>
            <person name="Nagy L.G."/>
            <person name="Koehler G."/>
            <person name="Ransdell A.S."/>
            <person name="Younus H."/>
            <person name="Chow J."/>
            <person name="Chiniquy J."/>
            <person name="Lipzen A."/>
            <person name="Tritt A."/>
            <person name="Sun H."/>
            <person name="Haridas S."/>
            <person name="LaButti K."/>
            <person name="Ohm R.A."/>
            <person name="Kues U."/>
            <person name="Blanchette R.A."/>
            <person name="Grigoriev I.V."/>
            <person name="Minto R.E."/>
            <person name="Hibbett D.S."/>
        </authorList>
    </citation>
    <scope>NUCLEOTIDE SEQUENCE [LARGE SCALE GENOMIC DNA]</scope>
    <source>
        <strain evidence="2 3">FP15055 ss-10</strain>
    </source>
</reference>
<protein>
    <submittedName>
        <fullName evidence="2">Uncharacterized protein</fullName>
    </submittedName>
</protein>
<name>A0A0D7BEB9_9AGAR</name>
<keyword evidence="3" id="KW-1185">Reference proteome</keyword>
<dbReference type="AlphaFoldDB" id="A0A0D7BEB9"/>
<feature type="compositionally biased region" description="Low complexity" evidence="1">
    <location>
        <begin position="430"/>
        <end position="440"/>
    </location>
</feature>
<evidence type="ECO:0000313" key="2">
    <source>
        <dbReference type="EMBL" id="KIY68524.1"/>
    </source>
</evidence>
<feature type="compositionally biased region" description="Pro residues" evidence="1">
    <location>
        <begin position="400"/>
        <end position="412"/>
    </location>
</feature>
<feature type="region of interest" description="Disordered" evidence="1">
    <location>
        <begin position="351"/>
        <end position="545"/>
    </location>
</feature>
<evidence type="ECO:0000313" key="3">
    <source>
        <dbReference type="Proteomes" id="UP000054007"/>
    </source>
</evidence>
<feature type="region of interest" description="Disordered" evidence="1">
    <location>
        <begin position="304"/>
        <end position="337"/>
    </location>
</feature>
<accession>A0A0D7BEB9</accession>
<feature type="compositionally biased region" description="Low complexity" evidence="1">
    <location>
        <begin position="314"/>
        <end position="330"/>
    </location>
</feature>
<feature type="region of interest" description="Disordered" evidence="1">
    <location>
        <begin position="562"/>
        <end position="609"/>
    </location>
</feature>
<feature type="compositionally biased region" description="Polar residues" evidence="1">
    <location>
        <begin position="493"/>
        <end position="504"/>
    </location>
</feature>
<organism evidence="2 3">
    <name type="scientific">Cylindrobasidium torrendii FP15055 ss-10</name>
    <dbReference type="NCBI Taxonomy" id="1314674"/>
    <lineage>
        <taxon>Eukaryota</taxon>
        <taxon>Fungi</taxon>
        <taxon>Dikarya</taxon>
        <taxon>Basidiomycota</taxon>
        <taxon>Agaricomycotina</taxon>
        <taxon>Agaricomycetes</taxon>
        <taxon>Agaricomycetidae</taxon>
        <taxon>Agaricales</taxon>
        <taxon>Marasmiineae</taxon>
        <taxon>Physalacriaceae</taxon>
        <taxon>Cylindrobasidium</taxon>
    </lineage>
</organism>
<dbReference type="Proteomes" id="UP000054007">
    <property type="component" value="Unassembled WGS sequence"/>
</dbReference>
<gene>
    <name evidence="2" type="ORF">CYLTODRAFT_443314</name>
</gene>